<dbReference type="PANTHER" id="PTHR45339:SF1">
    <property type="entry name" value="HYBRID SIGNAL TRANSDUCTION HISTIDINE KINASE J"/>
    <property type="match status" value="1"/>
</dbReference>
<dbReference type="InterPro" id="IPR003661">
    <property type="entry name" value="HisK_dim/P_dom"/>
</dbReference>
<dbReference type="CDD" id="cd17546">
    <property type="entry name" value="REC_hyHK_CKI1_RcsC-like"/>
    <property type="match status" value="1"/>
</dbReference>
<evidence type="ECO:0000256" key="3">
    <source>
        <dbReference type="ARBA" id="ARBA00012438"/>
    </source>
</evidence>
<dbReference type="InterPro" id="IPR005467">
    <property type="entry name" value="His_kinase_dom"/>
</dbReference>
<keyword evidence="5 17" id="KW-0597">Phosphoprotein</keyword>
<dbReference type="SMART" id="SM00448">
    <property type="entry name" value="REC"/>
    <property type="match status" value="1"/>
</dbReference>
<evidence type="ECO:0000256" key="14">
    <source>
        <dbReference type="ARBA" id="ARBA00064003"/>
    </source>
</evidence>
<feature type="region of interest" description="Disordered" evidence="19">
    <location>
        <begin position="454"/>
        <end position="473"/>
    </location>
</feature>
<evidence type="ECO:0000256" key="13">
    <source>
        <dbReference type="ARBA" id="ARBA00023136"/>
    </source>
</evidence>
<feature type="modified residue" description="Phosphohistidine" evidence="16">
    <location>
        <position position="664"/>
    </location>
</feature>
<dbReference type="GO" id="GO:0005886">
    <property type="term" value="C:plasma membrane"/>
    <property type="evidence" value="ECO:0007669"/>
    <property type="project" value="UniProtKB-SubCell"/>
</dbReference>
<dbReference type="Pfam" id="PF00512">
    <property type="entry name" value="HisKA"/>
    <property type="match status" value="1"/>
</dbReference>
<dbReference type="Gene3D" id="1.20.120.160">
    <property type="entry name" value="HPT domain"/>
    <property type="match status" value="1"/>
</dbReference>
<evidence type="ECO:0000256" key="2">
    <source>
        <dbReference type="ARBA" id="ARBA00004651"/>
    </source>
</evidence>
<dbReference type="InterPro" id="IPR036097">
    <property type="entry name" value="HisK_dim/P_sf"/>
</dbReference>
<keyword evidence="4" id="KW-1003">Cell membrane</keyword>
<dbReference type="SUPFAM" id="SSF55874">
    <property type="entry name" value="ATPase domain of HSP90 chaperone/DNA topoisomerase II/histidine kinase"/>
    <property type="match status" value="1"/>
</dbReference>
<dbReference type="PRINTS" id="PR00344">
    <property type="entry name" value="BCTRLSENSOR"/>
</dbReference>
<reference evidence="24 25" key="1">
    <citation type="submission" date="2018-07" db="EMBL/GenBank/DDBJ databases">
        <title>Halomonas montanilacus sp. nov., isolated from Lake Pengyan on Tibetan Plateau.</title>
        <authorList>
            <person name="Lu H."/>
            <person name="Xing P."/>
            <person name="Wu Q."/>
        </authorList>
    </citation>
    <scope>NUCLEOTIDE SEQUENCE [LARGE SCALE GENOMIC DNA]</scope>
    <source>
        <strain evidence="24 25">PYC7W</strain>
    </source>
</reference>
<evidence type="ECO:0000256" key="12">
    <source>
        <dbReference type="ARBA" id="ARBA00023012"/>
    </source>
</evidence>
<dbReference type="Pfam" id="PF01627">
    <property type="entry name" value="Hpt"/>
    <property type="match status" value="1"/>
</dbReference>
<feature type="domain" description="HPt" evidence="23">
    <location>
        <begin position="625"/>
        <end position="718"/>
    </location>
</feature>
<evidence type="ECO:0000256" key="10">
    <source>
        <dbReference type="ARBA" id="ARBA00022840"/>
    </source>
</evidence>
<dbReference type="CDD" id="cd16922">
    <property type="entry name" value="HATPase_EvgS-ArcB-TorS-like"/>
    <property type="match status" value="1"/>
</dbReference>
<name>A0A368U4G8_9GAMM</name>
<dbReference type="PROSITE" id="PS50109">
    <property type="entry name" value="HIS_KIN"/>
    <property type="match status" value="1"/>
</dbReference>
<sequence>MLRHPLRLKLGAMAALLFFTAALVVVGLAAWRQEGLYQNVGADTSWHAYKIDRDIVQLRSDLARGSGSGQDLDTLRLRFELLYSRFNQLRRVDLGELFDYSPTAHRLLPEIIDMMDGFDATLHQLDRLDEPARHALDARLEVLSANTEQLVIAINGYLAEAATRDREVLQTLYVLLLALILAMSLAGLLVVVFLVREARDNAAARRSLETLSRELQGAARQAESASRAKSEFLATVSHEIRTPLNGVIGMSDLLMDQPLDTRSREYVGTLHASAGRLLGLINDILDFSKIESGKLELEHRPIPLSSLIDDACRLFAPRAEAKGLKLESQLSPTLPSQVMGDPARLRQVLLNLLANAIKFTERGEVVVEARETENGRLCLAVCDTGPGIATDQQQRLFEPFRQADASTARRYGGTGLGLAICRRLTDAMGGEIGIDSQPGEGSRFWIELPLEPAKSEPEAKRGESPPLTRPSFDGNVLLVEDNPVNQQVGVAMLERFDCRVQVAGSGQEALAAVASEAFDLIFMDVQMPDMDGLETVRRMRERGGWCRRVPIVAMTAGGPGAERARCLDAGMNDYLAKPLLRSELAACLRRALPMLAPVTSEDETAVTADAELDEKALSELLASLGESTVATLIAVHRDQLQSHGRAMQYAIDQGDMPALEAAAHSVKGESASLGARKLAAVAHRLEVLAHQERKEGVRAQLQLLHALIPVTLAELERWLATQGDRQRGDSAWSSGDGDSARFR</sequence>
<evidence type="ECO:0000313" key="25">
    <source>
        <dbReference type="Proteomes" id="UP000252405"/>
    </source>
</evidence>
<dbReference type="GO" id="GO:0005524">
    <property type="term" value="F:ATP binding"/>
    <property type="evidence" value="ECO:0007669"/>
    <property type="project" value="UniProtKB-KW"/>
</dbReference>
<dbReference type="GO" id="GO:0000155">
    <property type="term" value="F:phosphorelay sensor kinase activity"/>
    <property type="evidence" value="ECO:0007669"/>
    <property type="project" value="InterPro"/>
</dbReference>
<dbReference type="AlphaFoldDB" id="A0A368U4G8"/>
<dbReference type="Pfam" id="PF02518">
    <property type="entry name" value="HATPase_c"/>
    <property type="match status" value="1"/>
</dbReference>
<dbReference type="FunFam" id="3.30.565.10:FF:000010">
    <property type="entry name" value="Sensor histidine kinase RcsC"/>
    <property type="match status" value="1"/>
</dbReference>
<feature type="compositionally biased region" description="Basic and acidic residues" evidence="19">
    <location>
        <begin position="454"/>
        <end position="463"/>
    </location>
</feature>
<dbReference type="CDD" id="cd00082">
    <property type="entry name" value="HisKA"/>
    <property type="match status" value="1"/>
</dbReference>
<evidence type="ECO:0000256" key="11">
    <source>
        <dbReference type="ARBA" id="ARBA00022989"/>
    </source>
</evidence>
<dbReference type="SMART" id="SM00388">
    <property type="entry name" value="HisKA"/>
    <property type="match status" value="1"/>
</dbReference>
<evidence type="ECO:0000256" key="16">
    <source>
        <dbReference type="PROSITE-ProRule" id="PRU00110"/>
    </source>
</evidence>
<evidence type="ECO:0000313" key="24">
    <source>
        <dbReference type="EMBL" id="RCV91988.1"/>
    </source>
</evidence>
<dbReference type="SUPFAM" id="SSF47226">
    <property type="entry name" value="Histidine-containing phosphotransfer domain, HPT domain"/>
    <property type="match status" value="1"/>
</dbReference>
<evidence type="ECO:0000256" key="5">
    <source>
        <dbReference type="ARBA" id="ARBA00022553"/>
    </source>
</evidence>
<feature type="domain" description="Histidine kinase" evidence="21">
    <location>
        <begin position="235"/>
        <end position="452"/>
    </location>
</feature>
<dbReference type="OrthoDB" id="9797243at2"/>
<keyword evidence="7 20" id="KW-0812">Transmembrane</keyword>
<comment type="subcellular location">
    <subcellularLocation>
        <location evidence="2">Cell membrane</location>
        <topology evidence="2">Multi-pass membrane protein</topology>
    </subcellularLocation>
</comment>
<accession>A0A368U4G8</accession>
<evidence type="ECO:0000256" key="17">
    <source>
        <dbReference type="PROSITE-ProRule" id="PRU00169"/>
    </source>
</evidence>
<feature type="modified residue" description="4-aspartylphosphate" evidence="17">
    <location>
        <position position="524"/>
    </location>
</feature>
<evidence type="ECO:0000256" key="19">
    <source>
        <dbReference type="SAM" id="MobiDB-lite"/>
    </source>
</evidence>
<dbReference type="EC" id="2.7.13.3" evidence="3"/>
<comment type="caution">
    <text evidence="24">The sequence shown here is derived from an EMBL/GenBank/DDBJ whole genome shotgun (WGS) entry which is preliminary data.</text>
</comment>
<keyword evidence="13 20" id="KW-0472">Membrane</keyword>
<evidence type="ECO:0000256" key="7">
    <source>
        <dbReference type="ARBA" id="ARBA00022692"/>
    </source>
</evidence>
<keyword evidence="10" id="KW-0067">ATP-binding</keyword>
<keyword evidence="9" id="KW-0418">Kinase</keyword>
<evidence type="ECO:0000259" key="22">
    <source>
        <dbReference type="PROSITE" id="PS50110"/>
    </source>
</evidence>
<dbReference type="EMBL" id="QPII01000001">
    <property type="protein sequence ID" value="RCV91988.1"/>
    <property type="molecule type" value="Genomic_DNA"/>
</dbReference>
<feature type="transmembrane region" description="Helical" evidence="20">
    <location>
        <begin position="172"/>
        <end position="195"/>
    </location>
</feature>
<keyword evidence="25" id="KW-1185">Reference proteome</keyword>
<dbReference type="SUPFAM" id="SSF47384">
    <property type="entry name" value="Homodimeric domain of signal transducing histidine kinase"/>
    <property type="match status" value="1"/>
</dbReference>
<dbReference type="InterPro" id="IPR001789">
    <property type="entry name" value="Sig_transdc_resp-reg_receiver"/>
</dbReference>
<dbReference type="Pfam" id="PF00072">
    <property type="entry name" value="Response_reg"/>
    <property type="match status" value="1"/>
</dbReference>
<evidence type="ECO:0000256" key="6">
    <source>
        <dbReference type="ARBA" id="ARBA00022679"/>
    </source>
</evidence>
<dbReference type="SMART" id="SM00387">
    <property type="entry name" value="HATPase_c"/>
    <property type="match status" value="1"/>
</dbReference>
<dbReference type="Proteomes" id="UP000252405">
    <property type="component" value="Unassembled WGS sequence"/>
</dbReference>
<dbReference type="InterPro" id="IPR036890">
    <property type="entry name" value="HATPase_C_sf"/>
</dbReference>
<dbReference type="InterPro" id="IPR008207">
    <property type="entry name" value="Sig_transdc_His_kin_Hpt_dom"/>
</dbReference>
<organism evidence="24 25">
    <name type="scientific">Billgrantia montanilacus</name>
    <dbReference type="NCBI Taxonomy" id="2282305"/>
    <lineage>
        <taxon>Bacteria</taxon>
        <taxon>Pseudomonadati</taxon>
        <taxon>Pseudomonadota</taxon>
        <taxon>Gammaproteobacteria</taxon>
        <taxon>Oceanospirillales</taxon>
        <taxon>Halomonadaceae</taxon>
        <taxon>Billgrantia</taxon>
    </lineage>
</organism>
<evidence type="ECO:0000259" key="21">
    <source>
        <dbReference type="PROSITE" id="PS50109"/>
    </source>
</evidence>
<evidence type="ECO:0000256" key="1">
    <source>
        <dbReference type="ARBA" id="ARBA00000085"/>
    </source>
</evidence>
<comment type="catalytic activity">
    <reaction evidence="1">
        <text>ATP + protein L-histidine = ADP + protein N-phospho-L-histidine.</text>
        <dbReference type="EC" id="2.7.13.3"/>
    </reaction>
</comment>
<dbReference type="FunFam" id="1.10.287.130:FF:000002">
    <property type="entry name" value="Two-component osmosensing histidine kinase"/>
    <property type="match status" value="1"/>
</dbReference>
<evidence type="ECO:0000259" key="23">
    <source>
        <dbReference type="PROSITE" id="PS50894"/>
    </source>
</evidence>
<evidence type="ECO:0000256" key="8">
    <source>
        <dbReference type="ARBA" id="ARBA00022741"/>
    </source>
</evidence>
<dbReference type="Gene3D" id="3.40.50.2300">
    <property type="match status" value="1"/>
</dbReference>
<evidence type="ECO:0000256" key="9">
    <source>
        <dbReference type="ARBA" id="ARBA00022777"/>
    </source>
</evidence>
<dbReference type="SUPFAM" id="SSF52172">
    <property type="entry name" value="CheY-like"/>
    <property type="match status" value="1"/>
</dbReference>
<keyword evidence="12" id="KW-0902">Two-component regulatory system</keyword>
<protein>
    <recommendedName>
        <fullName evidence="15">Sensory/regulatory protein RpfC</fullName>
        <ecNumber evidence="3">2.7.13.3</ecNumber>
    </recommendedName>
</protein>
<feature type="domain" description="Response regulatory" evidence="22">
    <location>
        <begin position="475"/>
        <end position="592"/>
    </location>
</feature>
<evidence type="ECO:0000256" key="4">
    <source>
        <dbReference type="ARBA" id="ARBA00022475"/>
    </source>
</evidence>
<keyword evidence="6" id="KW-0808">Transferase</keyword>
<dbReference type="InterPro" id="IPR004358">
    <property type="entry name" value="Sig_transdc_His_kin-like_C"/>
</dbReference>
<dbReference type="CDD" id="cd00088">
    <property type="entry name" value="HPT"/>
    <property type="match status" value="1"/>
</dbReference>
<evidence type="ECO:0000256" key="15">
    <source>
        <dbReference type="ARBA" id="ARBA00068150"/>
    </source>
</evidence>
<gene>
    <name evidence="24" type="ORF">DU505_00690</name>
</gene>
<dbReference type="Gene3D" id="3.30.565.10">
    <property type="entry name" value="Histidine kinase-like ATPase, C-terminal domain"/>
    <property type="match status" value="1"/>
</dbReference>
<keyword evidence="11 20" id="KW-1133">Transmembrane helix</keyword>
<feature type="coiled-coil region" evidence="18">
    <location>
        <begin position="201"/>
        <end position="228"/>
    </location>
</feature>
<evidence type="ECO:0000256" key="18">
    <source>
        <dbReference type="SAM" id="Coils"/>
    </source>
</evidence>
<dbReference type="PROSITE" id="PS50110">
    <property type="entry name" value="RESPONSE_REGULATORY"/>
    <property type="match status" value="1"/>
</dbReference>
<dbReference type="InterPro" id="IPR003594">
    <property type="entry name" value="HATPase_dom"/>
</dbReference>
<keyword evidence="18" id="KW-0175">Coiled coil</keyword>
<keyword evidence="8" id="KW-0547">Nucleotide-binding</keyword>
<comment type="subunit">
    <text evidence="14">At low DSF concentrations, interacts with RpfF.</text>
</comment>
<dbReference type="InterPro" id="IPR011006">
    <property type="entry name" value="CheY-like_superfamily"/>
</dbReference>
<dbReference type="PROSITE" id="PS50894">
    <property type="entry name" value="HPT"/>
    <property type="match status" value="1"/>
</dbReference>
<proteinExistence type="predicted"/>
<dbReference type="PANTHER" id="PTHR45339">
    <property type="entry name" value="HYBRID SIGNAL TRANSDUCTION HISTIDINE KINASE J"/>
    <property type="match status" value="1"/>
</dbReference>
<dbReference type="Gene3D" id="1.10.287.130">
    <property type="match status" value="1"/>
</dbReference>
<dbReference type="InterPro" id="IPR036641">
    <property type="entry name" value="HPT_dom_sf"/>
</dbReference>
<evidence type="ECO:0000256" key="20">
    <source>
        <dbReference type="SAM" id="Phobius"/>
    </source>
</evidence>